<comment type="caution">
    <text evidence="2">The sequence shown here is derived from an EMBL/GenBank/DDBJ whole genome shotgun (WGS) entry which is preliminary data.</text>
</comment>
<feature type="region of interest" description="Disordered" evidence="1">
    <location>
        <begin position="38"/>
        <end position="66"/>
    </location>
</feature>
<organism evidence="2 3">
    <name type="scientific">Plantactinospora soyae</name>
    <dbReference type="NCBI Taxonomy" id="1544732"/>
    <lineage>
        <taxon>Bacteria</taxon>
        <taxon>Bacillati</taxon>
        <taxon>Actinomycetota</taxon>
        <taxon>Actinomycetes</taxon>
        <taxon>Micromonosporales</taxon>
        <taxon>Micromonosporaceae</taxon>
        <taxon>Plantactinospora</taxon>
    </lineage>
</organism>
<dbReference type="Proteomes" id="UP000649753">
    <property type="component" value="Unassembled WGS sequence"/>
</dbReference>
<name>A0A927M911_9ACTN</name>
<gene>
    <name evidence="2" type="ORF">H4W31_006036</name>
</gene>
<accession>A0A927M911</accession>
<keyword evidence="3" id="KW-1185">Reference proteome</keyword>
<dbReference type="AlphaFoldDB" id="A0A927M911"/>
<evidence type="ECO:0000256" key="1">
    <source>
        <dbReference type="SAM" id="MobiDB-lite"/>
    </source>
</evidence>
<dbReference type="RefSeq" id="WP_192769696.1">
    <property type="nucleotide sequence ID" value="NZ_JADBEB010000001.1"/>
</dbReference>
<evidence type="ECO:0000313" key="3">
    <source>
        <dbReference type="Proteomes" id="UP000649753"/>
    </source>
</evidence>
<protein>
    <submittedName>
        <fullName evidence="2">Uncharacterized protein</fullName>
    </submittedName>
</protein>
<sequence>MRFLGHFLTEDPLAMPWSAVEYVATQLEIAARWAGPPTATVGGPDGTGRPTAQVIAPWGGTSCPLG</sequence>
<evidence type="ECO:0000313" key="2">
    <source>
        <dbReference type="EMBL" id="MBE1490398.1"/>
    </source>
</evidence>
<dbReference type="EMBL" id="JADBEB010000001">
    <property type="protein sequence ID" value="MBE1490398.1"/>
    <property type="molecule type" value="Genomic_DNA"/>
</dbReference>
<reference evidence="2" key="1">
    <citation type="submission" date="2020-10" db="EMBL/GenBank/DDBJ databases">
        <title>Sequencing the genomes of 1000 actinobacteria strains.</title>
        <authorList>
            <person name="Klenk H.-P."/>
        </authorList>
    </citation>
    <scope>NUCLEOTIDE SEQUENCE</scope>
    <source>
        <strain evidence="2">DSM 46832</strain>
    </source>
</reference>
<proteinExistence type="predicted"/>